<feature type="domain" description="Vitellinogen open beta-sheet" evidence="1">
    <location>
        <begin position="28"/>
        <end position="295"/>
    </location>
</feature>
<dbReference type="InterPro" id="IPR015255">
    <property type="entry name" value="Vitellinogen_open_b-sht"/>
</dbReference>
<sequence>ARYAGIVLPLSQPLYLGAHKPNNLLFSRFSRELREVLLAELSYDTNVDSSNIYFRYTQRHGGLSRNVIEAEFFAANLDLYLARMKEIILPSDDITIYRPAIPNLPRSTRSIKEALNIAQRIMPKFEGDVHIVLDKLYERMFPLGKQFFVDIARAGRKLIDDMKKGHVLNYQKASLKSALIYVITELGFPVNFNIQVPSLIRVNTNTKINSEEMELILEMNGLYTSQLMSDISFYTAIDKTVHMAASHGITLINVPPVRVVANLRSEQKAVDLHLEALDPKNNNAILHHSTKPFTSQHEVFSSYNNMKTNMRIVRNEKSTQKSLTILPNINLKYTTEWSNDNPYAWLKNGISVQGFCMISPHLEANTVEIEIDTINAMDVQLSIGRGIVEENNIIISNTTKKRHDSTNDVGLRSTYPLPMKANLHVSPTRSSLETTTILSEPAPIEETTESLYGFGYNLADIPKLQVRLNSMNNIANFTNITSTTHKPSMARKTTSREEKTDDDDLITNGIFNATNVNPFIQKLRGKESDYILGEMLNGIRNGRALILNIRATRYGEDVRSYDLHISHATSMSEKVRRISVFYQSVQPQSKITQ</sequence>
<evidence type="ECO:0000313" key="3">
    <source>
        <dbReference type="Proteomes" id="UP001233999"/>
    </source>
</evidence>
<feature type="non-terminal residue" evidence="2">
    <location>
        <position position="1"/>
    </location>
</feature>
<evidence type="ECO:0000259" key="1">
    <source>
        <dbReference type="SMART" id="SM01169"/>
    </source>
</evidence>
<proteinExistence type="predicted"/>
<reference evidence="2" key="2">
    <citation type="submission" date="2023-05" db="EMBL/GenBank/DDBJ databases">
        <authorList>
            <person name="Fouks B."/>
        </authorList>
    </citation>
    <scope>NUCLEOTIDE SEQUENCE</scope>
    <source>
        <strain evidence="2">Stay&amp;Tobe</strain>
        <tissue evidence="2">Testes</tissue>
    </source>
</reference>
<feature type="non-terminal residue" evidence="2">
    <location>
        <position position="593"/>
    </location>
</feature>
<reference evidence="2" key="1">
    <citation type="journal article" date="2023" name="IScience">
        <title>Live-bearing cockroach genome reveals convergent evolutionary mechanisms linked to viviparity in insects and beyond.</title>
        <authorList>
            <person name="Fouks B."/>
            <person name="Harrison M.C."/>
            <person name="Mikhailova A.A."/>
            <person name="Marchal E."/>
            <person name="English S."/>
            <person name="Carruthers M."/>
            <person name="Jennings E.C."/>
            <person name="Chiamaka E.L."/>
            <person name="Frigard R.A."/>
            <person name="Pippel M."/>
            <person name="Attardo G.M."/>
            <person name="Benoit J.B."/>
            <person name="Bornberg-Bauer E."/>
            <person name="Tobe S.S."/>
        </authorList>
    </citation>
    <scope>NUCLEOTIDE SEQUENCE</scope>
    <source>
        <strain evidence="2">Stay&amp;Tobe</strain>
    </source>
</reference>
<protein>
    <recommendedName>
        <fullName evidence="1">Vitellinogen open beta-sheet domain-containing protein</fullName>
    </recommendedName>
</protein>
<comment type="caution">
    <text evidence="2">The sequence shown here is derived from an EMBL/GenBank/DDBJ whole genome shotgun (WGS) entry which is preliminary data.</text>
</comment>
<dbReference type="EMBL" id="JASPKZ010004569">
    <property type="protein sequence ID" value="KAJ9590063.1"/>
    <property type="molecule type" value="Genomic_DNA"/>
</dbReference>
<evidence type="ECO:0000313" key="2">
    <source>
        <dbReference type="EMBL" id="KAJ9590063.1"/>
    </source>
</evidence>
<name>A0AAD8A261_DIPPU</name>
<keyword evidence="3" id="KW-1185">Reference proteome</keyword>
<dbReference type="Pfam" id="PF09172">
    <property type="entry name" value="Vit_open_b-sht"/>
    <property type="match status" value="1"/>
</dbReference>
<dbReference type="SUPFAM" id="SSF56968">
    <property type="entry name" value="Lipovitellin-phosvitin complex, beta-sheet shell regions"/>
    <property type="match status" value="1"/>
</dbReference>
<dbReference type="SMART" id="SM01169">
    <property type="entry name" value="DUF1943"/>
    <property type="match status" value="1"/>
</dbReference>
<dbReference type="InterPro" id="IPR015819">
    <property type="entry name" value="Lipid_transp_b-sht_shell"/>
</dbReference>
<dbReference type="AlphaFoldDB" id="A0AAD8A261"/>
<organism evidence="2 3">
    <name type="scientific">Diploptera punctata</name>
    <name type="common">Pacific beetle cockroach</name>
    <dbReference type="NCBI Taxonomy" id="6984"/>
    <lineage>
        <taxon>Eukaryota</taxon>
        <taxon>Metazoa</taxon>
        <taxon>Ecdysozoa</taxon>
        <taxon>Arthropoda</taxon>
        <taxon>Hexapoda</taxon>
        <taxon>Insecta</taxon>
        <taxon>Pterygota</taxon>
        <taxon>Neoptera</taxon>
        <taxon>Polyneoptera</taxon>
        <taxon>Dictyoptera</taxon>
        <taxon>Blattodea</taxon>
        <taxon>Blaberoidea</taxon>
        <taxon>Blaberidae</taxon>
        <taxon>Diplopterinae</taxon>
        <taxon>Diploptera</taxon>
    </lineage>
</organism>
<dbReference type="GO" id="GO:0005319">
    <property type="term" value="F:lipid transporter activity"/>
    <property type="evidence" value="ECO:0007669"/>
    <property type="project" value="InterPro"/>
</dbReference>
<dbReference type="Gene3D" id="2.20.80.10">
    <property type="entry name" value="Lipovitellin-phosvitin complex, chain A, domain 4"/>
    <property type="match status" value="1"/>
</dbReference>
<dbReference type="Proteomes" id="UP001233999">
    <property type="component" value="Unassembled WGS sequence"/>
</dbReference>
<accession>A0AAD8A261</accession>
<gene>
    <name evidence="2" type="ORF">L9F63_016816</name>
</gene>